<dbReference type="Gene3D" id="1.20.1720.10">
    <property type="entry name" value="Multidrug resistance protein D"/>
    <property type="match status" value="1"/>
</dbReference>
<accession>A0ABT0YT73</accession>
<evidence type="ECO:0000313" key="7">
    <source>
        <dbReference type="EMBL" id="MCM5681950.1"/>
    </source>
</evidence>
<keyword evidence="8" id="KW-1185">Reference proteome</keyword>
<comment type="caution">
    <text evidence="7">The sequence shown here is derived from an EMBL/GenBank/DDBJ whole genome shotgun (WGS) entry which is preliminary data.</text>
</comment>
<feature type="transmembrane region" description="Helical" evidence="5">
    <location>
        <begin position="119"/>
        <end position="141"/>
    </location>
</feature>
<evidence type="ECO:0000256" key="5">
    <source>
        <dbReference type="SAM" id="Phobius"/>
    </source>
</evidence>
<gene>
    <name evidence="7" type="ORF">M8A51_20670</name>
</gene>
<dbReference type="Pfam" id="PF07690">
    <property type="entry name" value="MFS_1"/>
    <property type="match status" value="1"/>
</dbReference>
<feature type="transmembrane region" description="Helical" evidence="5">
    <location>
        <begin position="250"/>
        <end position="274"/>
    </location>
</feature>
<feature type="transmembrane region" description="Helical" evidence="5">
    <location>
        <begin position="317"/>
        <end position="335"/>
    </location>
</feature>
<dbReference type="Proteomes" id="UP001165541">
    <property type="component" value="Unassembled WGS sequence"/>
</dbReference>
<dbReference type="InterPro" id="IPR036259">
    <property type="entry name" value="MFS_trans_sf"/>
</dbReference>
<feature type="transmembrane region" description="Helical" evidence="5">
    <location>
        <begin position="209"/>
        <end position="229"/>
    </location>
</feature>
<feature type="transmembrane region" description="Helical" evidence="5">
    <location>
        <begin position="61"/>
        <end position="80"/>
    </location>
</feature>
<feature type="transmembrane region" description="Helical" evidence="5">
    <location>
        <begin position="184"/>
        <end position="203"/>
    </location>
</feature>
<evidence type="ECO:0000256" key="2">
    <source>
        <dbReference type="ARBA" id="ARBA00022692"/>
    </source>
</evidence>
<organism evidence="7 8">
    <name type="scientific">Caldimonas mangrovi</name>
    <dbReference type="NCBI Taxonomy" id="2944811"/>
    <lineage>
        <taxon>Bacteria</taxon>
        <taxon>Pseudomonadati</taxon>
        <taxon>Pseudomonadota</taxon>
        <taxon>Betaproteobacteria</taxon>
        <taxon>Burkholderiales</taxon>
        <taxon>Sphaerotilaceae</taxon>
        <taxon>Caldimonas</taxon>
    </lineage>
</organism>
<evidence type="ECO:0000256" key="1">
    <source>
        <dbReference type="ARBA" id="ARBA00004141"/>
    </source>
</evidence>
<dbReference type="SUPFAM" id="SSF103473">
    <property type="entry name" value="MFS general substrate transporter"/>
    <property type="match status" value="1"/>
</dbReference>
<feature type="domain" description="Major facilitator superfamily (MFS) profile" evidence="6">
    <location>
        <begin position="1"/>
        <end position="456"/>
    </location>
</feature>
<dbReference type="PROSITE" id="PS00217">
    <property type="entry name" value="SUGAR_TRANSPORT_2"/>
    <property type="match status" value="1"/>
</dbReference>
<sequence>MLPMFLAAVDQTLLATATPAIAAELGGLSGTSWIAVAYLLSATVMAPLYGRLGDRLGRRNLLHVALVVFAAGTLLCEAAPSMSLLIGARAVQGLGGGGLMVLSQALIGELVEPRERPRYQGYFSLVFTASSVGGPVVGGLVIDHVSWRWLFLGSLPLSMLAYWRVSRLPVPDVAPTRGAPPDPLGVLLFAVTAVGALSWLSMVGHQLPMRSPAGCALAGFAALYGCLLWRQQRRHPHPFLPLDILRLPSMGWVSASVLFFASTLFALVFLLPIYQQIGHGASASASGMQMLPLTVGVVLGSWLNGHLTVRSGRTGHLPARGLGACAMALLVLALAPPLPWLTLLAAACCGLGLGFVMPNAQLWTQLAAGRRQLGAAAALISLTRSSRASFGTAAFAGLAFALLHLEPGASRAAMPVGLTQLAPAEVARAFRLVFLSLALFAGLGAWAATRIPVIELSASREGEAA</sequence>
<reference evidence="7" key="1">
    <citation type="submission" date="2022-05" db="EMBL/GenBank/DDBJ databases">
        <title>Schlegelella sp. nov., isolated from mangrove soil.</title>
        <authorList>
            <person name="Liu Y."/>
            <person name="Ge X."/>
            <person name="Liu W."/>
        </authorList>
    </citation>
    <scope>NUCLEOTIDE SEQUENCE</scope>
    <source>
        <strain evidence="7">S2-27</strain>
    </source>
</reference>
<dbReference type="EMBL" id="JAMKFE010000015">
    <property type="protein sequence ID" value="MCM5681950.1"/>
    <property type="molecule type" value="Genomic_DNA"/>
</dbReference>
<dbReference type="PANTHER" id="PTHR23501:SF197">
    <property type="entry name" value="COMD"/>
    <property type="match status" value="1"/>
</dbReference>
<dbReference type="InterPro" id="IPR005829">
    <property type="entry name" value="Sugar_transporter_CS"/>
</dbReference>
<feature type="transmembrane region" description="Helical" evidence="5">
    <location>
        <begin position="86"/>
        <end position="107"/>
    </location>
</feature>
<dbReference type="PROSITE" id="PS50850">
    <property type="entry name" value="MFS"/>
    <property type="match status" value="1"/>
</dbReference>
<protein>
    <submittedName>
        <fullName evidence="7">MFS transporter</fullName>
    </submittedName>
</protein>
<feature type="transmembrane region" description="Helical" evidence="5">
    <location>
        <begin position="147"/>
        <end position="163"/>
    </location>
</feature>
<keyword evidence="4 5" id="KW-0472">Membrane</keyword>
<feature type="transmembrane region" description="Helical" evidence="5">
    <location>
        <begin position="341"/>
        <end position="363"/>
    </location>
</feature>
<proteinExistence type="predicted"/>
<evidence type="ECO:0000259" key="6">
    <source>
        <dbReference type="PROSITE" id="PS50850"/>
    </source>
</evidence>
<feature type="transmembrane region" description="Helical" evidence="5">
    <location>
        <begin position="286"/>
        <end position="305"/>
    </location>
</feature>
<dbReference type="InterPro" id="IPR020846">
    <property type="entry name" value="MFS_dom"/>
</dbReference>
<evidence type="ECO:0000256" key="3">
    <source>
        <dbReference type="ARBA" id="ARBA00022989"/>
    </source>
</evidence>
<evidence type="ECO:0000313" key="8">
    <source>
        <dbReference type="Proteomes" id="UP001165541"/>
    </source>
</evidence>
<keyword evidence="3 5" id="KW-1133">Transmembrane helix</keyword>
<dbReference type="PANTHER" id="PTHR23501">
    <property type="entry name" value="MAJOR FACILITATOR SUPERFAMILY"/>
    <property type="match status" value="1"/>
</dbReference>
<feature type="transmembrane region" description="Helical" evidence="5">
    <location>
        <begin position="32"/>
        <end position="49"/>
    </location>
</feature>
<evidence type="ECO:0000256" key="4">
    <source>
        <dbReference type="ARBA" id="ARBA00023136"/>
    </source>
</evidence>
<dbReference type="Gene3D" id="1.20.1250.20">
    <property type="entry name" value="MFS general substrate transporter like domains"/>
    <property type="match status" value="1"/>
</dbReference>
<keyword evidence="2 5" id="KW-0812">Transmembrane</keyword>
<comment type="subcellular location">
    <subcellularLocation>
        <location evidence="1">Membrane</location>
        <topology evidence="1">Multi-pass membrane protein</topology>
    </subcellularLocation>
</comment>
<dbReference type="InterPro" id="IPR011701">
    <property type="entry name" value="MFS"/>
</dbReference>
<dbReference type="RefSeq" id="WP_251780431.1">
    <property type="nucleotide sequence ID" value="NZ_JAMKFE010000015.1"/>
</dbReference>
<feature type="transmembrane region" description="Helical" evidence="5">
    <location>
        <begin position="429"/>
        <end position="448"/>
    </location>
</feature>
<name>A0ABT0YT73_9BURK</name>